<keyword evidence="3" id="KW-1185">Reference proteome</keyword>
<name>A0A200Q9X0_MACCD</name>
<dbReference type="InterPro" id="IPR051886">
    <property type="entry name" value="Seed_Dev/Stress_Resp_Reg"/>
</dbReference>
<sequence>MSFDRFYDLWLHQLQLLLHQLVTAPKPHTDEQHSHTTQLIDRVMTHYDDYCRIKTHAAKHDPFSIFAASWTTSLERSLHWISGWRPTTIFHLVYTESSVRFEAQLIDHLRGRRTGDLGDLSPSQLGRVSELQCQTVREENEISAELAHWQESAGDLVSLFTVDDEPNTERLVMVLEKAEDLRLKTIKTVVEILTPQQAVEFLIAAAELQFGVRGWGLDTDQMRRDNI</sequence>
<dbReference type="InParanoid" id="A0A200Q9X0"/>
<dbReference type="OrthoDB" id="542841at2759"/>
<dbReference type="GO" id="GO:0006351">
    <property type="term" value="P:DNA-templated transcription"/>
    <property type="evidence" value="ECO:0007669"/>
    <property type="project" value="InterPro"/>
</dbReference>
<dbReference type="OMA" id="WQDGASE"/>
<dbReference type="PANTHER" id="PTHR46354">
    <property type="entry name" value="DOG1 DOMAIN-CONTAINING PROTEIN"/>
    <property type="match status" value="1"/>
</dbReference>
<dbReference type="PROSITE" id="PS51806">
    <property type="entry name" value="DOG1"/>
    <property type="match status" value="1"/>
</dbReference>
<organism evidence="2 3">
    <name type="scientific">Macleaya cordata</name>
    <name type="common">Five-seeded plume-poppy</name>
    <name type="synonym">Bocconia cordata</name>
    <dbReference type="NCBI Taxonomy" id="56857"/>
    <lineage>
        <taxon>Eukaryota</taxon>
        <taxon>Viridiplantae</taxon>
        <taxon>Streptophyta</taxon>
        <taxon>Embryophyta</taxon>
        <taxon>Tracheophyta</taxon>
        <taxon>Spermatophyta</taxon>
        <taxon>Magnoliopsida</taxon>
        <taxon>Ranunculales</taxon>
        <taxon>Papaveraceae</taxon>
        <taxon>Papaveroideae</taxon>
        <taxon>Macleaya</taxon>
    </lineage>
</organism>
<dbReference type="GO" id="GO:0043565">
    <property type="term" value="F:sequence-specific DNA binding"/>
    <property type="evidence" value="ECO:0007669"/>
    <property type="project" value="InterPro"/>
</dbReference>
<reference evidence="2 3" key="1">
    <citation type="journal article" date="2017" name="Mol. Plant">
        <title>The Genome of Medicinal Plant Macleaya cordata Provides New Insights into Benzylisoquinoline Alkaloids Metabolism.</title>
        <authorList>
            <person name="Liu X."/>
            <person name="Liu Y."/>
            <person name="Huang P."/>
            <person name="Ma Y."/>
            <person name="Qing Z."/>
            <person name="Tang Q."/>
            <person name="Cao H."/>
            <person name="Cheng P."/>
            <person name="Zheng Y."/>
            <person name="Yuan Z."/>
            <person name="Zhou Y."/>
            <person name="Liu J."/>
            <person name="Tang Z."/>
            <person name="Zhuo Y."/>
            <person name="Zhang Y."/>
            <person name="Yu L."/>
            <person name="Huang J."/>
            <person name="Yang P."/>
            <person name="Peng Q."/>
            <person name="Zhang J."/>
            <person name="Jiang W."/>
            <person name="Zhang Z."/>
            <person name="Lin K."/>
            <person name="Ro D.K."/>
            <person name="Chen X."/>
            <person name="Xiong X."/>
            <person name="Shang Y."/>
            <person name="Huang S."/>
            <person name="Zeng J."/>
        </authorList>
    </citation>
    <scope>NUCLEOTIDE SEQUENCE [LARGE SCALE GENOMIC DNA]</scope>
    <source>
        <strain evidence="3">cv. BLH2017</strain>
        <tissue evidence="2">Root</tissue>
    </source>
</reference>
<evidence type="ECO:0000259" key="1">
    <source>
        <dbReference type="PROSITE" id="PS51806"/>
    </source>
</evidence>
<evidence type="ECO:0000313" key="3">
    <source>
        <dbReference type="Proteomes" id="UP000195402"/>
    </source>
</evidence>
<comment type="caution">
    <text evidence="2">The sequence shown here is derived from an EMBL/GenBank/DDBJ whole genome shotgun (WGS) entry which is preliminary data.</text>
</comment>
<dbReference type="InterPro" id="IPR025422">
    <property type="entry name" value="TGA_domain"/>
</dbReference>
<gene>
    <name evidence="2" type="ORF">BVC80_8501g3</name>
</gene>
<dbReference type="STRING" id="56857.A0A200Q9X0"/>
<accession>A0A200Q9X0</accession>
<dbReference type="Proteomes" id="UP000195402">
    <property type="component" value="Unassembled WGS sequence"/>
</dbReference>
<dbReference type="EMBL" id="MVGT01002620">
    <property type="protein sequence ID" value="OVA07255.1"/>
    <property type="molecule type" value="Genomic_DNA"/>
</dbReference>
<dbReference type="Pfam" id="PF14144">
    <property type="entry name" value="DOG1"/>
    <property type="match status" value="1"/>
</dbReference>
<feature type="domain" description="DOG1" evidence="1">
    <location>
        <begin position="1"/>
        <end position="222"/>
    </location>
</feature>
<dbReference type="AlphaFoldDB" id="A0A200Q9X0"/>
<evidence type="ECO:0000313" key="2">
    <source>
        <dbReference type="EMBL" id="OVA07255.1"/>
    </source>
</evidence>
<protein>
    <submittedName>
        <fullName evidence="2">Transcription factor TGA like domain</fullName>
    </submittedName>
</protein>
<dbReference type="PANTHER" id="PTHR46354:SF12">
    <property type="entry name" value="DNA-BINDING PROTEIN-LIKE PROTEIN"/>
    <property type="match status" value="1"/>
</dbReference>
<proteinExistence type="predicted"/>